<evidence type="ECO:0000256" key="2">
    <source>
        <dbReference type="SAM" id="MobiDB-lite"/>
    </source>
</evidence>
<evidence type="ECO:0000256" key="3">
    <source>
        <dbReference type="SAM" id="Phobius"/>
    </source>
</evidence>
<feature type="transmembrane region" description="Helical" evidence="3">
    <location>
        <begin position="366"/>
        <end position="393"/>
    </location>
</feature>
<evidence type="ECO:0000313" key="4">
    <source>
        <dbReference type="EMBL" id="OGG84850.1"/>
    </source>
</evidence>
<feature type="compositionally biased region" description="Low complexity" evidence="2">
    <location>
        <begin position="787"/>
        <end position="820"/>
    </location>
</feature>
<dbReference type="PANTHER" id="PTHR12558">
    <property type="entry name" value="CELL DIVISION CYCLE 16,23,27"/>
    <property type="match status" value="1"/>
</dbReference>
<feature type="transmembrane region" description="Helical" evidence="3">
    <location>
        <begin position="434"/>
        <end position="456"/>
    </location>
</feature>
<evidence type="ECO:0000256" key="1">
    <source>
        <dbReference type="PROSITE-ProRule" id="PRU00339"/>
    </source>
</evidence>
<keyword evidence="1" id="KW-0802">TPR repeat</keyword>
<reference evidence="4 5" key="1">
    <citation type="journal article" date="2016" name="Nat. Commun.">
        <title>Thousands of microbial genomes shed light on interconnected biogeochemical processes in an aquifer system.</title>
        <authorList>
            <person name="Anantharaman K."/>
            <person name="Brown C.T."/>
            <person name="Hug L.A."/>
            <person name="Sharon I."/>
            <person name="Castelle C.J."/>
            <person name="Probst A.J."/>
            <person name="Thomas B.C."/>
            <person name="Singh A."/>
            <person name="Wilkins M.J."/>
            <person name="Karaoz U."/>
            <person name="Brodie E.L."/>
            <person name="Williams K.H."/>
            <person name="Hubbard S.S."/>
            <person name="Banfield J.F."/>
        </authorList>
    </citation>
    <scope>NUCLEOTIDE SEQUENCE [LARGE SCALE GENOMIC DNA]</scope>
</reference>
<evidence type="ECO:0000313" key="5">
    <source>
        <dbReference type="Proteomes" id="UP000177325"/>
    </source>
</evidence>
<dbReference type="Proteomes" id="UP000177325">
    <property type="component" value="Unassembled WGS sequence"/>
</dbReference>
<organism evidence="4 5">
    <name type="scientific">Candidatus Kaiserbacteria bacterium RIFCSPLOWO2_12_FULL_45_26</name>
    <dbReference type="NCBI Taxonomy" id="1798525"/>
    <lineage>
        <taxon>Bacteria</taxon>
        <taxon>Candidatus Kaiseribacteriota</taxon>
    </lineage>
</organism>
<feature type="compositionally biased region" description="Acidic residues" evidence="2">
    <location>
        <begin position="821"/>
        <end position="835"/>
    </location>
</feature>
<sequence>MEPNIFSPRLNHLVKDSLSDTLRSLAYGVLVAVFGLLPIFFVPGVYASLGFTKTYAVTVAMFVAVLLLALSVLRSGKMRLIIPLPLAFFWGFALTAVASALLSGDIKDALYGMVFEVHTAGFMLLMALVMTVSLVFSQSKVATRRIFMVLGGSALILQLYHLLRLVIGADFLTFGIFTSSTASTIGGFNDLALFSGLVILCVLILLPQITTRLAGKVIASLLIVGSLIILSVVNFYAVWLMVGFFSLLAILYFLSRDTWLKVAEEGSRPVSRLTLLLVGLVCLTSGAFVISGDYIAGKVGQITGVSYLEVRPSFDSTLSITKSALRDNALLGTGPNRFEDAWRQYKNPVINQTIFWNTSFSGGSGYIPTILATTGIAGAVFMICFLLAFLHFGYRTLIARTVKDAGWYTIGVVSFMAALYLWIMALVYVPGAVILLLAALFTGLVGATYIATSAEFGVEINVTESRQYGLLLIATVLVVIISAVLVVIGVSKQFVANVIYADTVRAFQQESDFVAADNGLAKASELYAQDLFMAERAQLRLSQLSNQVATNGEVDAVTRQRNSNLLAEGISLTEQAINLDPTNPTNHIVLSNFYALLDPAQFEGMKERVEALFARMEELDPTNPLYSVLKAQYKVQISDAAGARESLGKAIEKKNDYTDAIFLLSQLDVQEGKVKDAIILTSALISIEPNNPTRYFQLGVLLATDAQLAEAAQAFETAIRLDGSYANARYFLALTYLDQDRTEEALVQLKLVRETNPDNEVLAALIAAVEGGTYEKSQSNFAPVVDSSTVSEEGGVTTTTEDPETDLVTPVNITGTPAAAETEETVVEEAEPQAE</sequence>
<protein>
    <submittedName>
        <fullName evidence="4">Uncharacterized protein</fullName>
    </submittedName>
</protein>
<gene>
    <name evidence="4" type="ORF">A3G90_02100</name>
</gene>
<feature type="transmembrane region" description="Helical" evidence="3">
    <location>
        <begin position="275"/>
        <end position="296"/>
    </location>
</feature>
<dbReference type="Pfam" id="PF14559">
    <property type="entry name" value="TPR_19"/>
    <property type="match status" value="1"/>
</dbReference>
<dbReference type="InterPro" id="IPR011990">
    <property type="entry name" value="TPR-like_helical_dom_sf"/>
</dbReference>
<dbReference type="PROSITE" id="PS50005">
    <property type="entry name" value="TPR"/>
    <property type="match status" value="1"/>
</dbReference>
<dbReference type="InterPro" id="IPR019734">
    <property type="entry name" value="TPR_rpt"/>
</dbReference>
<feature type="transmembrane region" description="Helical" evidence="3">
    <location>
        <begin position="468"/>
        <end position="490"/>
    </location>
</feature>
<feature type="transmembrane region" description="Helical" evidence="3">
    <location>
        <begin position="405"/>
        <end position="428"/>
    </location>
</feature>
<feature type="transmembrane region" description="Helical" evidence="3">
    <location>
        <begin position="147"/>
        <end position="167"/>
    </location>
</feature>
<dbReference type="SUPFAM" id="SSF48452">
    <property type="entry name" value="TPR-like"/>
    <property type="match status" value="1"/>
</dbReference>
<dbReference type="AlphaFoldDB" id="A0A1F6FG58"/>
<comment type="caution">
    <text evidence="4">The sequence shown here is derived from an EMBL/GenBank/DDBJ whole genome shotgun (WGS) entry which is preliminary data.</text>
</comment>
<feature type="transmembrane region" description="Helical" evidence="3">
    <location>
        <begin position="213"/>
        <end position="230"/>
    </location>
</feature>
<dbReference type="STRING" id="1798525.A3G90_02100"/>
<feature type="transmembrane region" description="Helical" evidence="3">
    <location>
        <begin position="25"/>
        <end position="49"/>
    </location>
</feature>
<dbReference type="EMBL" id="MFMM01000001">
    <property type="protein sequence ID" value="OGG84850.1"/>
    <property type="molecule type" value="Genomic_DNA"/>
</dbReference>
<name>A0A1F6FG58_9BACT</name>
<keyword evidence="3" id="KW-0812">Transmembrane</keyword>
<keyword evidence="3" id="KW-1133">Transmembrane helix</keyword>
<proteinExistence type="predicted"/>
<feature type="transmembrane region" description="Helical" evidence="3">
    <location>
        <begin position="109"/>
        <end position="135"/>
    </location>
</feature>
<dbReference type="SMART" id="SM00028">
    <property type="entry name" value="TPR"/>
    <property type="match status" value="2"/>
</dbReference>
<feature type="repeat" description="TPR" evidence="1">
    <location>
        <begin position="692"/>
        <end position="725"/>
    </location>
</feature>
<feature type="transmembrane region" description="Helical" evidence="3">
    <location>
        <begin position="187"/>
        <end position="206"/>
    </location>
</feature>
<feature type="transmembrane region" description="Helical" evidence="3">
    <location>
        <begin position="80"/>
        <end position="103"/>
    </location>
</feature>
<accession>A0A1F6FG58</accession>
<feature type="transmembrane region" description="Helical" evidence="3">
    <location>
        <begin position="55"/>
        <end position="73"/>
    </location>
</feature>
<feature type="region of interest" description="Disordered" evidence="2">
    <location>
        <begin position="785"/>
        <end position="835"/>
    </location>
</feature>
<dbReference type="PANTHER" id="PTHR12558:SF13">
    <property type="entry name" value="CELL DIVISION CYCLE PROTEIN 27 HOMOLOG"/>
    <property type="match status" value="1"/>
</dbReference>
<dbReference type="Gene3D" id="1.25.40.10">
    <property type="entry name" value="Tetratricopeptide repeat domain"/>
    <property type="match status" value="1"/>
</dbReference>
<feature type="transmembrane region" description="Helical" evidence="3">
    <location>
        <begin position="236"/>
        <end position="254"/>
    </location>
</feature>
<keyword evidence="3" id="KW-0472">Membrane</keyword>